<dbReference type="InterPro" id="IPR001807">
    <property type="entry name" value="ClC"/>
</dbReference>
<feature type="transmembrane region" description="Helical" evidence="9">
    <location>
        <begin position="190"/>
        <end position="211"/>
    </location>
</feature>
<evidence type="ECO:0000256" key="5">
    <source>
        <dbReference type="ARBA" id="ARBA00023065"/>
    </source>
</evidence>
<dbReference type="GO" id="GO:0005769">
    <property type="term" value="C:early endosome"/>
    <property type="evidence" value="ECO:0007669"/>
    <property type="project" value="TreeGrafter"/>
</dbReference>
<dbReference type="GO" id="GO:0005886">
    <property type="term" value="C:plasma membrane"/>
    <property type="evidence" value="ECO:0007669"/>
    <property type="project" value="TreeGrafter"/>
</dbReference>
<dbReference type="AlphaFoldDB" id="A0AAV4AH44"/>
<keyword evidence="12" id="KW-1185">Reference proteome</keyword>
<feature type="compositionally biased region" description="Basic and acidic residues" evidence="8">
    <location>
        <begin position="422"/>
        <end position="433"/>
    </location>
</feature>
<feature type="compositionally biased region" description="Polar residues" evidence="8">
    <location>
        <begin position="39"/>
        <end position="51"/>
    </location>
</feature>
<feature type="transmembrane region" description="Helical" evidence="9">
    <location>
        <begin position="244"/>
        <end position="261"/>
    </location>
</feature>
<evidence type="ECO:0000256" key="2">
    <source>
        <dbReference type="ARBA" id="ARBA00022448"/>
    </source>
</evidence>
<dbReference type="PRINTS" id="PR00762">
    <property type="entry name" value="CLCHANNEL"/>
</dbReference>
<feature type="transmembrane region" description="Helical" evidence="9">
    <location>
        <begin position="267"/>
        <end position="283"/>
    </location>
</feature>
<dbReference type="GO" id="GO:0005247">
    <property type="term" value="F:voltage-gated chloride channel activity"/>
    <property type="evidence" value="ECO:0007669"/>
    <property type="project" value="TreeGrafter"/>
</dbReference>
<keyword evidence="2" id="KW-0813">Transport</keyword>
<comment type="subcellular location">
    <subcellularLocation>
        <location evidence="1">Membrane</location>
        <topology evidence="1">Multi-pass membrane protein</topology>
    </subcellularLocation>
</comment>
<feature type="transmembrane region" description="Helical" evidence="9">
    <location>
        <begin position="105"/>
        <end position="125"/>
    </location>
</feature>
<keyword evidence="3 9" id="KW-0812">Transmembrane</keyword>
<dbReference type="SUPFAM" id="SSF81340">
    <property type="entry name" value="Clc chloride channel"/>
    <property type="match status" value="1"/>
</dbReference>
<organism evidence="11 12">
    <name type="scientific">Plakobranchus ocellatus</name>
    <dbReference type="NCBI Taxonomy" id="259542"/>
    <lineage>
        <taxon>Eukaryota</taxon>
        <taxon>Metazoa</taxon>
        <taxon>Spiralia</taxon>
        <taxon>Lophotrochozoa</taxon>
        <taxon>Mollusca</taxon>
        <taxon>Gastropoda</taxon>
        <taxon>Heterobranchia</taxon>
        <taxon>Euthyneura</taxon>
        <taxon>Panpulmonata</taxon>
        <taxon>Sacoglossa</taxon>
        <taxon>Placobranchoidea</taxon>
        <taxon>Plakobranchidae</taxon>
        <taxon>Plakobranchus</taxon>
    </lineage>
</organism>
<dbReference type="GO" id="GO:0008021">
    <property type="term" value="C:synaptic vesicle"/>
    <property type="evidence" value="ECO:0007669"/>
    <property type="project" value="TreeGrafter"/>
</dbReference>
<dbReference type="Gene3D" id="1.10.3080.10">
    <property type="entry name" value="Clc chloride channel"/>
    <property type="match status" value="1"/>
</dbReference>
<feature type="compositionally biased region" description="Basic residues" evidence="8">
    <location>
        <begin position="523"/>
        <end position="533"/>
    </location>
</feature>
<gene>
    <name evidence="11" type="ORF">PoB_003261300</name>
</gene>
<dbReference type="InterPro" id="IPR014743">
    <property type="entry name" value="Cl-channel_core"/>
</dbReference>
<keyword evidence="7" id="KW-0868">Chloride</keyword>
<evidence type="ECO:0000256" key="6">
    <source>
        <dbReference type="ARBA" id="ARBA00023136"/>
    </source>
</evidence>
<sequence length="541" mass="59011">MKKAEDDDIYSVSLNTDEGTSKLETSGSANGKELRHTLSTDTQDSGSSNIMDTLDDLPPGIGQYDDFHTIDWLRDIARDRMRHRHIVKKRQEGCWEQLKGAHDAWSGWVCVLLVGVAAGTCAGIIDIGATWMSDLKEGVCLEAFWFNKEQCCWSGPSLNSTSLAADEDCRQWYSWGKIVGGSLAGPGSYIIGYLFYVMWALVFGLLAAMLVRMFAPYACGSGIPEIKTILSGFIIRGYLGKWTLLIKSVGMMLAVSAGLSLGKEGPFVHVACCCGNIFSYLFPKYGRNEAKKREIMSAASAAGVSVAFGAPIGGVLFSLEEKTTDEMLKCTSNHCPAVMSNETFHKTVLEGCQSKSSLPKDFASGVLETAGTDIYNTTSEMNLAVAALISDSLIDSMIDSLSSTHKSLITHLNIRKSELFKDKEEKKDEDSMAKLRVQNEYSPKLANKRKSVLSRKTRPPSTMGHDVGAHNTPKAPAVENHVTGKIKDSSAGSSPSESTEHLSELPELPSLTTASKPLEHVTKGRPRKPKTYRPTRPVMQI</sequence>
<comment type="caution">
    <text evidence="11">The sequence shown here is derived from an EMBL/GenBank/DDBJ whole genome shotgun (WGS) entry which is preliminary data.</text>
</comment>
<evidence type="ECO:0000313" key="12">
    <source>
        <dbReference type="Proteomes" id="UP000735302"/>
    </source>
</evidence>
<name>A0AAV4AH44_9GAST</name>
<keyword evidence="4 9" id="KW-1133">Transmembrane helix</keyword>
<proteinExistence type="predicted"/>
<reference evidence="11 12" key="1">
    <citation type="journal article" date="2021" name="Elife">
        <title>Chloroplast acquisition without the gene transfer in kleptoplastic sea slugs, Plakobranchus ocellatus.</title>
        <authorList>
            <person name="Maeda T."/>
            <person name="Takahashi S."/>
            <person name="Yoshida T."/>
            <person name="Shimamura S."/>
            <person name="Takaki Y."/>
            <person name="Nagai Y."/>
            <person name="Toyoda A."/>
            <person name="Suzuki Y."/>
            <person name="Arimoto A."/>
            <person name="Ishii H."/>
            <person name="Satoh N."/>
            <person name="Nishiyama T."/>
            <person name="Hasebe M."/>
            <person name="Maruyama T."/>
            <person name="Minagawa J."/>
            <person name="Obokata J."/>
            <person name="Shigenobu S."/>
        </authorList>
    </citation>
    <scope>NUCLEOTIDE SEQUENCE [LARGE SCALE GENOMIC DNA]</scope>
</reference>
<evidence type="ECO:0000256" key="7">
    <source>
        <dbReference type="ARBA" id="ARBA00023214"/>
    </source>
</evidence>
<protein>
    <submittedName>
        <fullName evidence="11">H(+)/cl(-) exchange transporter 3</fullName>
    </submittedName>
</protein>
<feature type="region of interest" description="Disordered" evidence="8">
    <location>
        <begin position="1"/>
        <end position="52"/>
    </location>
</feature>
<feature type="non-terminal residue" evidence="11">
    <location>
        <position position="541"/>
    </location>
</feature>
<dbReference type="GO" id="GO:0005794">
    <property type="term" value="C:Golgi apparatus"/>
    <property type="evidence" value="ECO:0007669"/>
    <property type="project" value="TreeGrafter"/>
</dbReference>
<accession>A0AAV4AH44</accession>
<evidence type="ECO:0000256" key="9">
    <source>
        <dbReference type="SAM" id="Phobius"/>
    </source>
</evidence>
<evidence type="ECO:0000256" key="3">
    <source>
        <dbReference type="ARBA" id="ARBA00022692"/>
    </source>
</evidence>
<evidence type="ECO:0000256" key="1">
    <source>
        <dbReference type="ARBA" id="ARBA00004141"/>
    </source>
</evidence>
<dbReference type="Pfam" id="PF00654">
    <property type="entry name" value="Voltage_CLC"/>
    <property type="match status" value="1"/>
</dbReference>
<dbReference type="Proteomes" id="UP000735302">
    <property type="component" value="Unassembled WGS sequence"/>
</dbReference>
<keyword evidence="6 9" id="KW-0472">Membrane</keyword>
<dbReference type="EMBL" id="BLXT01003762">
    <property type="protein sequence ID" value="GFO06108.1"/>
    <property type="molecule type" value="Genomic_DNA"/>
</dbReference>
<keyword evidence="5" id="KW-0406">Ion transport</keyword>
<dbReference type="PANTHER" id="PTHR45711:SF6">
    <property type="entry name" value="CHLORIDE CHANNEL PROTEIN"/>
    <property type="match status" value="1"/>
</dbReference>
<feature type="compositionally biased region" description="Polar residues" evidence="8">
    <location>
        <begin position="12"/>
        <end position="29"/>
    </location>
</feature>
<evidence type="ECO:0000256" key="4">
    <source>
        <dbReference type="ARBA" id="ARBA00022989"/>
    </source>
</evidence>
<feature type="compositionally biased region" description="Basic residues" evidence="8">
    <location>
        <begin position="446"/>
        <end position="458"/>
    </location>
</feature>
<dbReference type="Pfam" id="PF16000">
    <property type="entry name" value="CARMIL_C"/>
    <property type="match status" value="1"/>
</dbReference>
<dbReference type="InterPro" id="IPR031943">
    <property type="entry name" value="CARMIL_C"/>
</dbReference>
<feature type="region of interest" description="Disordered" evidence="8">
    <location>
        <begin position="422"/>
        <end position="541"/>
    </location>
</feature>
<dbReference type="PANTHER" id="PTHR45711">
    <property type="entry name" value="CHLORIDE CHANNEL PROTEIN"/>
    <property type="match status" value="1"/>
</dbReference>
<evidence type="ECO:0000259" key="10">
    <source>
        <dbReference type="Pfam" id="PF16000"/>
    </source>
</evidence>
<feature type="transmembrane region" description="Helical" evidence="9">
    <location>
        <begin position="295"/>
        <end position="319"/>
    </location>
</feature>
<feature type="domain" description="CARMIL C-terminal" evidence="10">
    <location>
        <begin position="332"/>
        <end position="539"/>
    </location>
</feature>
<evidence type="ECO:0000313" key="11">
    <source>
        <dbReference type="EMBL" id="GFO06108.1"/>
    </source>
</evidence>
<evidence type="ECO:0000256" key="8">
    <source>
        <dbReference type="SAM" id="MobiDB-lite"/>
    </source>
</evidence>